<keyword evidence="15" id="KW-1185">Reference proteome</keyword>
<keyword evidence="6" id="KW-0805">Transcription regulation</keyword>
<evidence type="ECO:0000256" key="2">
    <source>
        <dbReference type="ARBA" id="ARBA00010857"/>
    </source>
</evidence>
<feature type="compositionally biased region" description="Acidic residues" evidence="12">
    <location>
        <begin position="542"/>
        <end position="562"/>
    </location>
</feature>
<comment type="caution">
    <text evidence="14">The sequence shown here is derived from an EMBL/GenBank/DDBJ whole genome shotgun (WGS) entry which is preliminary data.</text>
</comment>
<dbReference type="GO" id="GO:0070897">
    <property type="term" value="P:transcription preinitiation complex assembly"/>
    <property type="evidence" value="ECO:0007669"/>
    <property type="project" value="InterPro"/>
</dbReference>
<evidence type="ECO:0000256" key="12">
    <source>
        <dbReference type="SAM" id="MobiDB-lite"/>
    </source>
</evidence>
<evidence type="ECO:0000256" key="4">
    <source>
        <dbReference type="ARBA" id="ARBA00022771"/>
    </source>
</evidence>
<evidence type="ECO:0000256" key="11">
    <source>
        <dbReference type="PROSITE-ProRule" id="PRU00469"/>
    </source>
</evidence>
<evidence type="ECO:0000256" key="5">
    <source>
        <dbReference type="ARBA" id="ARBA00022833"/>
    </source>
</evidence>
<dbReference type="Gene3D" id="2.20.25.10">
    <property type="match status" value="1"/>
</dbReference>
<evidence type="ECO:0000256" key="10">
    <source>
        <dbReference type="ARBA" id="ARBA00031009"/>
    </source>
</evidence>
<dbReference type="Gene3D" id="1.10.472.10">
    <property type="entry name" value="Cyclin-like"/>
    <property type="match status" value="2"/>
</dbReference>
<evidence type="ECO:0000256" key="8">
    <source>
        <dbReference type="ARBA" id="ARBA00023163"/>
    </source>
</evidence>
<dbReference type="InterPro" id="IPR011665">
    <property type="entry name" value="BRF1_TBP-bd_dom"/>
</dbReference>
<reference evidence="14 15" key="1">
    <citation type="journal article" date="2021" name="J. Hered.">
        <title>A chromosome-level genome assembly of the parasitoid wasp, Cotesia glomerata (Hymenoptera: Braconidae).</title>
        <authorList>
            <person name="Pinto B.J."/>
            <person name="Weis J.J."/>
            <person name="Gamble T."/>
            <person name="Ode P.J."/>
            <person name="Paul R."/>
            <person name="Zaspel J.M."/>
        </authorList>
    </citation>
    <scope>NUCLEOTIDE SEQUENCE [LARGE SCALE GENOMIC DNA]</scope>
    <source>
        <strain evidence="14">CgM1</strain>
    </source>
</reference>
<comment type="subcellular location">
    <subcellularLocation>
        <location evidence="1">Nucleus</location>
    </subcellularLocation>
</comment>
<evidence type="ECO:0000256" key="6">
    <source>
        <dbReference type="ARBA" id="ARBA00023015"/>
    </source>
</evidence>
<dbReference type="Pfam" id="PF07741">
    <property type="entry name" value="BRF1"/>
    <property type="match status" value="1"/>
</dbReference>
<comment type="similarity">
    <text evidence="2">Belongs to the TFIIB family.</text>
</comment>
<feature type="compositionally biased region" description="Polar residues" evidence="12">
    <location>
        <begin position="521"/>
        <end position="535"/>
    </location>
</feature>
<feature type="compositionally biased region" description="Basic and acidic residues" evidence="12">
    <location>
        <begin position="462"/>
        <end position="474"/>
    </location>
</feature>
<feature type="region of interest" description="Disordered" evidence="12">
    <location>
        <begin position="462"/>
        <end position="494"/>
    </location>
</feature>
<feature type="compositionally biased region" description="Acidic residues" evidence="12">
    <location>
        <begin position="572"/>
        <end position="607"/>
    </location>
</feature>
<dbReference type="InterPro" id="IPR013150">
    <property type="entry name" value="TFIIB_cyclin"/>
</dbReference>
<dbReference type="GO" id="GO:0000995">
    <property type="term" value="F:RNA polymerase III general transcription initiation factor activity"/>
    <property type="evidence" value="ECO:0007669"/>
    <property type="project" value="TreeGrafter"/>
</dbReference>
<keyword evidence="5" id="KW-0862">Zinc</keyword>
<evidence type="ECO:0000313" key="15">
    <source>
        <dbReference type="Proteomes" id="UP000826195"/>
    </source>
</evidence>
<proteinExistence type="inferred from homology"/>
<keyword evidence="8" id="KW-0804">Transcription</keyword>
<dbReference type="SMART" id="SM00385">
    <property type="entry name" value="CYCLIN"/>
    <property type="match status" value="2"/>
</dbReference>
<keyword evidence="9" id="KW-0539">Nucleus</keyword>
<evidence type="ECO:0000256" key="7">
    <source>
        <dbReference type="ARBA" id="ARBA00023159"/>
    </source>
</evidence>
<dbReference type="InterPro" id="IPR036915">
    <property type="entry name" value="Cyclin-like_sf"/>
</dbReference>
<dbReference type="PRINTS" id="PR00685">
    <property type="entry name" value="TIFACTORIIB"/>
</dbReference>
<dbReference type="InterPro" id="IPR000812">
    <property type="entry name" value="TFIIB"/>
</dbReference>
<evidence type="ECO:0000256" key="9">
    <source>
        <dbReference type="ARBA" id="ARBA00023242"/>
    </source>
</evidence>
<dbReference type="GO" id="GO:0097550">
    <property type="term" value="C:transcription preinitiation complex"/>
    <property type="evidence" value="ECO:0007669"/>
    <property type="project" value="TreeGrafter"/>
</dbReference>
<dbReference type="GO" id="GO:0000126">
    <property type="term" value="C:transcription factor TFIIIB complex"/>
    <property type="evidence" value="ECO:0007669"/>
    <property type="project" value="TreeGrafter"/>
</dbReference>
<dbReference type="PROSITE" id="PS51134">
    <property type="entry name" value="ZF_TFIIB"/>
    <property type="match status" value="1"/>
</dbReference>
<evidence type="ECO:0000256" key="3">
    <source>
        <dbReference type="ARBA" id="ARBA00022723"/>
    </source>
</evidence>
<organism evidence="14 15">
    <name type="scientific">Cotesia glomerata</name>
    <name type="common">Lepidopteran parasitic wasp</name>
    <name type="synonym">Apanteles glomeratus</name>
    <dbReference type="NCBI Taxonomy" id="32391"/>
    <lineage>
        <taxon>Eukaryota</taxon>
        <taxon>Metazoa</taxon>
        <taxon>Ecdysozoa</taxon>
        <taxon>Arthropoda</taxon>
        <taxon>Hexapoda</taxon>
        <taxon>Insecta</taxon>
        <taxon>Pterygota</taxon>
        <taxon>Neoptera</taxon>
        <taxon>Endopterygota</taxon>
        <taxon>Hymenoptera</taxon>
        <taxon>Apocrita</taxon>
        <taxon>Ichneumonoidea</taxon>
        <taxon>Braconidae</taxon>
        <taxon>Microgastrinae</taxon>
        <taxon>Cotesia</taxon>
    </lineage>
</organism>
<dbReference type="SUPFAM" id="SSF47954">
    <property type="entry name" value="Cyclin-like"/>
    <property type="match status" value="2"/>
</dbReference>
<dbReference type="PANTHER" id="PTHR11618">
    <property type="entry name" value="TRANSCRIPTION INITIATION FACTOR IIB-RELATED"/>
    <property type="match status" value="1"/>
</dbReference>
<dbReference type="Pfam" id="PF00382">
    <property type="entry name" value="TFIIB"/>
    <property type="match status" value="2"/>
</dbReference>
<sequence length="635" mass="72192">MSPKCPKCGCTELDTDPSRGDTVCTNCGLVTEDQMLVNEVEFTQTASGQSEAVGQFLGTDMRAPRVGQLHGQSSRELTVYRARKDIAHLCKQLSMSGHQVELATNFYKQVLHRNLTRGRKQVLTYAGCIYLTCRIEKTPHLLIDISDITQIDVYELGRTYLHFVKALYLENSVDGAISIDSEDGGNECIKAVDPCLYVMRFAEKLEFGTEKMKVVKTALRLVARMKKDNIHTGRRPSGICGAALLIAARMHDFNRTVGDIIKVVKIHESTLRKRLLEFGETSASALTLDDFDSIDFAEEEDPPAFKAARKAEESLREADFMEIGGEFTDLQKEIDKYLSEQQQRSKKRSLGIMLGTDYEEDAEVDRFIESTTREIAENFVEERGLGPDISSMGLPNNFFDRRVVKEGSRFEKYNNESGEIDLEGLDDEELDEYILKDADVVKKTELWTVCNAEYLELQRKKEEQRLKDEEEGKPPPKKRRVPRKKEPANSAGEALENLIKEKKLSKKLNYDVIEQLKGETSISFGSKKSIGNNYGSVGFGAEGEEEDDYQEEDYPEEDETEVEPSQANGDHDQEDEVQEKEAEEENDYNYEGNGDDYDDYDDEEDDTPQWKKMLKKIEGDDGDEAGYDEEDYEEY</sequence>
<dbReference type="SUPFAM" id="SSF57783">
    <property type="entry name" value="Zinc beta-ribbon"/>
    <property type="match status" value="1"/>
</dbReference>
<dbReference type="CDD" id="cd20553">
    <property type="entry name" value="CYCLIN_TFIIIB90_rpt1"/>
    <property type="match status" value="1"/>
</dbReference>
<dbReference type="GO" id="GO:0017025">
    <property type="term" value="F:TBP-class protein binding"/>
    <property type="evidence" value="ECO:0007669"/>
    <property type="project" value="InterPro"/>
</dbReference>
<dbReference type="GO" id="GO:0001006">
    <property type="term" value="F:RNA polymerase III type 3 promoter sequence-specific DNA binding"/>
    <property type="evidence" value="ECO:0007669"/>
    <property type="project" value="TreeGrafter"/>
</dbReference>
<dbReference type="FunFam" id="1.10.472.10:FF:000002">
    <property type="entry name" value="Transcription factor IIIB 90 kDa subunit"/>
    <property type="match status" value="1"/>
</dbReference>
<evidence type="ECO:0000256" key="1">
    <source>
        <dbReference type="ARBA" id="ARBA00004123"/>
    </source>
</evidence>
<keyword evidence="3" id="KW-0479">Metal-binding</keyword>
<accession>A0AAV7IYI8</accession>
<dbReference type="GO" id="GO:0005634">
    <property type="term" value="C:nucleus"/>
    <property type="evidence" value="ECO:0007669"/>
    <property type="project" value="UniProtKB-SubCell"/>
</dbReference>
<protein>
    <recommendedName>
        <fullName evidence="10">B-related factor 1</fullName>
    </recommendedName>
</protein>
<keyword evidence="4 11" id="KW-0863">Zinc-finger</keyword>
<evidence type="ECO:0000259" key="13">
    <source>
        <dbReference type="PROSITE" id="PS51134"/>
    </source>
</evidence>
<dbReference type="FunFam" id="1.10.472.10:FF:000007">
    <property type="entry name" value="Transcription factor IIIB 90 kDa subunit"/>
    <property type="match status" value="1"/>
</dbReference>
<dbReference type="CDD" id="cd20554">
    <property type="entry name" value="CYCLIN_TFIIIB90_rpt2"/>
    <property type="match status" value="1"/>
</dbReference>
<feature type="region of interest" description="Disordered" evidence="12">
    <location>
        <begin position="521"/>
        <end position="635"/>
    </location>
</feature>
<dbReference type="PANTHER" id="PTHR11618:SF4">
    <property type="entry name" value="TRANSCRIPTION FACTOR IIIB 90 KDA SUBUNIT"/>
    <property type="match status" value="1"/>
</dbReference>
<feature type="domain" description="TFIIB-type" evidence="13">
    <location>
        <begin position="1"/>
        <end position="32"/>
    </location>
</feature>
<dbReference type="InterPro" id="IPR013763">
    <property type="entry name" value="Cyclin-like_dom"/>
</dbReference>
<dbReference type="Pfam" id="PF08271">
    <property type="entry name" value="Zn_Ribbon_TF"/>
    <property type="match status" value="1"/>
</dbReference>
<evidence type="ECO:0000313" key="14">
    <source>
        <dbReference type="EMBL" id="KAH0558229.1"/>
    </source>
</evidence>
<feature type="compositionally biased region" description="Acidic residues" evidence="12">
    <location>
        <begin position="620"/>
        <end position="635"/>
    </location>
</feature>
<dbReference type="EMBL" id="JAHXZJ010000747">
    <property type="protein sequence ID" value="KAH0558229.1"/>
    <property type="molecule type" value="Genomic_DNA"/>
</dbReference>
<dbReference type="Proteomes" id="UP000826195">
    <property type="component" value="Unassembled WGS sequence"/>
</dbReference>
<dbReference type="GO" id="GO:0008270">
    <property type="term" value="F:zinc ion binding"/>
    <property type="evidence" value="ECO:0007669"/>
    <property type="project" value="UniProtKB-KW"/>
</dbReference>
<gene>
    <name evidence="14" type="ORF">KQX54_015014</name>
</gene>
<keyword evidence="7" id="KW-0010">Activator</keyword>
<dbReference type="InterPro" id="IPR013137">
    <property type="entry name" value="Znf_TFIIB"/>
</dbReference>
<dbReference type="Gene3D" id="1.20.5.650">
    <property type="entry name" value="Single helix bin"/>
    <property type="match status" value="1"/>
</dbReference>
<dbReference type="AlphaFoldDB" id="A0AAV7IYI8"/>
<name>A0AAV7IYI8_COTGL</name>